<accession>E2BL55</accession>
<evidence type="ECO:0000313" key="2">
    <source>
        <dbReference type="Proteomes" id="UP000008237"/>
    </source>
</evidence>
<sequence length="71" mass="7781">MGALERRFYASWGCEDCQDDQASNAILPQFCFGRLVLNFTSSELDPIGAQDMRTSGLTVTAFSIGHVSFSL</sequence>
<proteinExistence type="predicted"/>
<gene>
    <name evidence="1" type="ORF">EAI_05322</name>
</gene>
<protein>
    <submittedName>
        <fullName evidence="1">Uncharacterized protein</fullName>
    </submittedName>
</protein>
<dbReference type="InParanoid" id="E2BL55"/>
<dbReference type="Proteomes" id="UP000008237">
    <property type="component" value="Unassembled WGS sequence"/>
</dbReference>
<reference evidence="1 2" key="1">
    <citation type="journal article" date="2010" name="Science">
        <title>Genomic comparison of the ants Camponotus floridanus and Harpegnathos saltator.</title>
        <authorList>
            <person name="Bonasio R."/>
            <person name="Zhang G."/>
            <person name="Ye C."/>
            <person name="Mutti N.S."/>
            <person name="Fang X."/>
            <person name="Qin N."/>
            <person name="Donahue G."/>
            <person name="Yang P."/>
            <person name="Li Q."/>
            <person name="Li C."/>
            <person name="Zhang P."/>
            <person name="Huang Z."/>
            <person name="Berger S.L."/>
            <person name="Reinberg D."/>
            <person name="Wang J."/>
            <person name="Liebig J."/>
        </authorList>
    </citation>
    <scope>NUCLEOTIDE SEQUENCE [LARGE SCALE GENOMIC DNA]</scope>
    <source>
        <strain evidence="1 2">R22 G/1</strain>
    </source>
</reference>
<name>E2BL55_HARSA</name>
<dbReference type="AlphaFoldDB" id="E2BL55"/>
<dbReference type="EMBL" id="GL448943">
    <property type="protein sequence ID" value="EFN83573.1"/>
    <property type="molecule type" value="Genomic_DNA"/>
</dbReference>
<organism evidence="2">
    <name type="scientific">Harpegnathos saltator</name>
    <name type="common">Jerdon's jumping ant</name>
    <dbReference type="NCBI Taxonomy" id="610380"/>
    <lineage>
        <taxon>Eukaryota</taxon>
        <taxon>Metazoa</taxon>
        <taxon>Ecdysozoa</taxon>
        <taxon>Arthropoda</taxon>
        <taxon>Hexapoda</taxon>
        <taxon>Insecta</taxon>
        <taxon>Pterygota</taxon>
        <taxon>Neoptera</taxon>
        <taxon>Endopterygota</taxon>
        <taxon>Hymenoptera</taxon>
        <taxon>Apocrita</taxon>
        <taxon>Aculeata</taxon>
        <taxon>Formicoidea</taxon>
        <taxon>Formicidae</taxon>
        <taxon>Ponerinae</taxon>
        <taxon>Ponerini</taxon>
        <taxon>Harpegnathos</taxon>
    </lineage>
</organism>
<evidence type="ECO:0000313" key="1">
    <source>
        <dbReference type="EMBL" id="EFN83573.1"/>
    </source>
</evidence>
<keyword evidence="2" id="KW-1185">Reference proteome</keyword>